<dbReference type="InterPro" id="IPR050238">
    <property type="entry name" value="DNA_Rep/Repair_Clamp_Loader"/>
</dbReference>
<evidence type="ECO:0000256" key="8">
    <source>
        <dbReference type="ARBA" id="ARBA00023242"/>
    </source>
</evidence>
<dbReference type="FunFam" id="1.20.272.10:FF:000009">
    <property type="entry name" value="replication factor C subunit 2"/>
    <property type="match status" value="1"/>
</dbReference>
<keyword evidence="11" id="KW-1185">Reference proteome</keyword>
<evidence type="ECO:0000256" key="5">
    <source>
        <dbReference type="ARBA" id="ARBA00022705"/>
    </source>
</evidence>
<keyword evidence="6" id="KW-0547">Nucleotide-binding</keyword>
<dbReference type="PANTHER" id="PTHR11669">
    <property type="entry name" value="REPLICATION FACTOR C / DNA POLYMERASE III GAMMA-TAU SUBUNIT"/>
    <property type="match status" value="1"/>
</dbReference>
<dbReference type="GO" id="GO:0006281">
    <property type="term" value="P:DNA repair"/>
    <property type="evidence" value="ECO:0007669"/>
    <property type="project" value="TreeGrafter"/>
</dbReference>
<evidence type="ECO:0000256" key="6">
    <source>
        <dbReference type="ARBA" id="ARBA00022741"/>
    </source>
</evidence>
<dbReference type="SUPFAM" id="SSF48019">
    <property type="entry name" value="post-AAA+ oligomerization domain-like"/>
    <property type="match status" value="1"/>
</dbReference>
<dbReference type="GO" id="GO:0006261">
    <property type="term" value="P:DNA-templated DNA replication"/>
    <property type="evidence" value="ECO:0007669"/>
    <property type="project" value="TreeGrafter"/>
</dbReference>
<dbReference type="Pfam" id="PF00004">
    <property type="entry name" value="AAA"/>
    <property type="match status" value="1"/>
</dbReference>
<accession>A0A7J0G8C0</accession>
<dbReference type="Proteomes" id="UP000585474">
    <property type="component" value="Unassembled WGS sequence"/>
</dbReference>
<feature type="domain" description="AAA+ ATPase" evidence="9">
    <location>
        <begin position="49"/>
        <end position="175"/>
    </location>
</feature>
<comment type="caution">
    <text evidence="10">The sequence shown here is derived from an EMBL/GenBank/DDBJ whole genome shotgun (WGS) entry which is preliminary data.</text>
</comment>
<dbReference type="GO" id="GO:0003689">
    <property type="term" value="F:DNA clamp loader activity"/>
    <property type="evidence" value="ECO:0007669"/>
    <property type="project" value="TreeGrafter"/>
</dbReference>
<dbReference type="CDD" id="cd00009">
    <property type="entry name" value="AAA"/>
    <property type="match status" value="1"/>
</dbReference>
<dbReference type="InterPro" id="IPR008921">
    <property type="entry name" value="DNA_pol3_clamp-load_cplx_C"/>
</dbReference>
<comment type="function">
    <text evidence="1">May be involved in DNA replication and thus regulate cell proliferation.</text>
</comment>
<comment type="subunit">
    <text evidence="4">Heterotetramer of subunits RFC2, RFC3, RFC4 and RFC5 that can form a complex with RFC1.</text>
</comment>
<dbReference type="GO" id="GO:0005524">
    <property type="term" value="F:ATP binding"/>
    <property type="evidence" value="ECO:0007669"/>
    <property type="project" value="UniProtKB-KW"/>
</dbReference>
<dbReference type="Gene3D" id="1.20.272.10">
    <property type="match status" value="1"/>
</dbReference>
<dbReference type="GO" id="GO:0005663">
    <property type="term" value="C:DNA replication factor C complex"/>
    <property type="evidence" value="ECO:0007669"/>
    <property type="project" value="TreeGrafter"/>
</dbReference>
<evidence type="ECO:0000256" key="1">
    <source>
        <dbReference type="ARBA" id="ARBA00002386"/>
    </source>
</evidence>
<evidence type="ECO:0000256" key="7">
    <source>
        <dbReference type="ARBA" id="ARBA00022840"/>
    </source>
</evidence>
<dbReference type="InterPro" id="IPR003593">
    <property type="entry name" value="AAA+_ATPase"/>
</dbReference>
<proteinExistence type="inferred from homology"/>
<dbReference type="OrthoDB" id="4199794at2759"/>
<gene>
    <name evidence="10" type="ORF">Acr_18g0012250</name>
</gene>
<dbReference type="GO" id="GO:0003677">
    <property type="term" value="F:DNA binding"/>
    <property type="evidence" value="ECO:0007669"/>
    <property type="project" value="InterPro"/>
</dbReference>
<dbReference type="FunFam" id="1.10.8.60:FF:000012">
    <property type="entry name" value="Replication factor C subunit 4"/>
    <property type="match status" value="1"/>
</dbReference>
<keyword evidence="5" id="KW-0235">DNA replication</keyword>
<comment type="similarity">
    <text evidence="3">Belongs to the activator 1 small subunits family.</text>
</comment>
<dbReference type="GO" id="GO:0016887">
    <property type="term" value="F:ATP hydrolysis activity"/>
    <property type="evidence" value="ECO:0007669"/>
    <property type="project" value="InterPro"/>
</dbReference>
<evidence type="ECO:0000256" key="4">
    <source>
        <dbReference type="ARBA" id="ARBA00011480"/>
    </source>
</evidence>
<reference evidence="10 11" key="1">
    <citation type="submission" date="2019-07" db="EMBL/GenBank/DDBJ databases">
        <title>De Novo Assembly of kiwifruit Actinidia rufa.</title>
        <authorList>
            <person name="Sugita-Konishi S."/>
            <person name="Sato K."/>
            <person name="Mori E."/>
            <person name="Abe Y."/>
            <person name="Kisaki G."/>
            <person name="Hamano K."/>
            <person name="Suezawa K."/>
            <person name="Otani M."/>
            <person name="Fukuda T."/>
            <person name="Manabe T."/>
            <person name="Gomi K."/>
            <person name="Tabuchi M."/>
            <person name="Akimitsu K."/>
            <person name="Kataoka I."/>
        </authorList>
    </citation>
    <scope>NUCLEOTIDE SEQUENCE [LARGE SCALE GENOMIC DNA]</scope>
    <source>
        <strain evidence="11">cv. Fuchu</strain>
    </source>
</reference>
<dbReference type="InterPro" id="IPR027417">
    <property type="entry name" value="P-loop_NTPase"/>
</dbReference>
<evidence type="ECO:0000259" key="9">
    <source>
        <dbReference type="SMART" id="SM00382"/>
    </source>
</evidence>
<evidence type="ECO:0000313" key="10">
    <source>
        <dbReference type="EMBL" id="GFZ07055.1"/>
    </source>
</evidence>
<dbReference type="NCBIfam" id="NF001679">
    <property type="entry name" value="PRK00440.1"/>
    <property type="match status" value="1"/>
</dbReference>
<dbReference type="EMBL" id="BJWL01000018">
    <property type="protein sequence ID" value="GFZ07055.1"/>
    <property type="molecule type" value="Genomic_DNA"/>
</dbReference>
<dbReference type="SMART" id="SM00382">
    <property type="entry name" value="AAA"/>
    <property type="match status" value="1"/>
</dbReference>
<dbReference type="CDD" id="cd18140">
    <property type="entry name" value="HLD_clamp_RFC"/>
    <property type="match status" value="1"/>
</dbReference>
<dbReference type="Pfam" id="PF08542">
    <property type="entry name" value="Rep_fac_C"/>
    <property type="match status" value="1"/>
</dbReference>
<dbReference type="PANTHER" id="PTHR11669:SF5">
    <property type="entry name" value="REPLICATION FACTOR C SUBUNIT 2"/>
    <property type="match status" value="1"/>
</dbReference>
<dbReference type="GO" id="GO:0005634">
    <property type="term" value="C:nucleus"/>
    <property type="evidence" value="ECO:0007669"/>
    <property type="project" value="UniProtKB-SubCell"/>
</dbReference>
<keyword evidence="8" id="KW-0539">Nucleus</keyword>
<evidence type="ECO:0000256" key="3">
    <source>
        <dbReference type="ARBA" id="ARBA00005378"/>
    </source>
</evidence>
<keyword evidence="7" id="KW-0067">ATP-binding</keyword>
<evidence type="ECO:0000313" key="11">
    <source>
        <dbReference type="Proteomes" id="UP000585474"/>
    </source>
</evidence>
<dbReference type="SUPFAM" id="SSF52540">
    <property type="entry name" value="P-loop containing nucleoside triphosphate hydrolases"/>
    <property type="match status" value="1"/>
</dbReference>
<evidence type="ECO:0000256" key="2">
    <source>
        <dbReference type="ARBA" id="ARBA00004123"/>
    </source>
</evidence>
<dbReference type="AlphaFoldDB" id="A0A7J0G8C0"/>
<sequence length="348" mass="38448">MASSSSSSSSLSHGYEIPWVEKFRPTKVADIVGNEDAVSRLQVIARDGNMPNLILAGPPGTGKTTSILALAHELLGPNYKEAVLELNASDDRGIDVVRNKIKMFAQKKVTLPPGRHKIIILDEADSMTSGAQQALRRTMEIYSNSTRFALACNTSSKIIEPIQSRCALVRFTRLSDQEILGRLMVVVEAEKPVSGLLFDGNRSQVPYVPEGLEAIIFTADGDMRQALNNLQATYSGFRFVNQENVFKVCDQPHPLHVKNMVRNVLEGKFDDACAGLKQLYDLGYSPTDIITTLFRIIKNYDMAEYLKLEFMKETGFAHMRICDGVGSYLQLCGLLAKLAVVRETARAA</sequence>
<dbReference type="InterPro" id="IPR003959">
    <property type="entry name" value="ATPase_AAA_core"/>
</dbReference>
<dbReference type="Gene3D" id="1.10.8.60">
    <property type="match status" value="1"/>
</dbReference>
<dbReference type="InterPro" id="IPR013748">
    <property type="entry name" value="Rep_factorC_C"/>
</dbReference>
<dbReference type="FunFam" id="3.40.50.300:FF:000107">
    <property type="entry name" value="Replication factor C subunit 4"/>
    <property type="match status" value="1"/>
</dbReference>
<protein>
    <submittedName>
        <fullName evidence="10">Replication factor C 2</fullName>
    </submittedName>
</protein>
<dbReference type="InterPro" id="IPR047854">
    <property type="entry name" value="RFC_lid"/>
</dbReference>
<organism evidence="10 11">
    <name type="scientific">Actinidia rufa</name>
    <dbReference type="NCBI Taxonomy" id="165716"/>
    <lineage>
        <taxon>Eukaryota</taxon>
        <taxon>Viridiplantae</taxon>
        <taxon>Streptophyta</taxon>
        <taxon>Embryophyta</taxon>
        <taxon>Tracheophyta</taxon>
        <taxon>Spermatophyta</taxon>
        <taxon>Magnoliopsida</taxon>
        <taxon>eudicotyledons</taxon>
        <taxon>Gunneridae</taxon>
        <taxon>Pentapetalae</taxon>
        <taxon>asterids</taxon>
        <taxon>Ericales</taxon>
        <taxon>Actinidiaceae</taxon>
        <taxon>Actinidia</taxon>
    </lineage>
</organism>
<name>A0A7J0G8C0_9ERIC</name>
<comment type="subcellular location">
    <subcellularLocation>
        <location evidence="2">Nucleus</location>
    </subcellularLocation>
</comment>
<dbReference type="Gene3D" id="3.40.50.300">
    <property type="entry name" value="P-loop containing nucleotide triphosphate hydrolases"/>
    <property type="match status" value="1"/>
</dbReference>